<dbReference type="SUPFAM" id="SSF51735">
    <property type="entry name" value="NAD(P)-binding Rossmann-fold domains"/>
    <property type="match status" value="1"/>
</dbReference>
<accession>A0A9X1NPN7</accession>
<dbReference type="Pfam" id="PF01232">
    <property type="entry name" value="Mannitol_dh"/>
    <property type="match status" value="1"/>
</dbReference>
<evidence type="ECO:0000256" key="2">
    <source>
        <dbReference type="ARBA" id="ARBA00023027"/>
    </source>
</evidence>
<protein>
    <submittedName>
        <fullName evidence="5">Mannitol dehydrogenase family protein</fullName>
    </submittedName>
</protein>
<dbReference type="Pfam" id="PF08125">
    <property type="entry name" value="Mannitol_dh_C"/>
    <property type="match status" value="1"/>
</dbReference>
<evidence type="ECO:0000259" key="3">
    <source>
        <dbReference type="Pfam" id="PF01232"/>
    </source>
</evidence>
<name>A0A9X1NPN7_9HYPH</name>
<feature type="domain" description="Mannitol dehydrogenase N-terminal" evidence="3">
    <location>
        <begin position="4"/>
        <end position="225"/>
    </location>
</feature>
<dbReference type="EMBL" id="JAJOZR010000001">
    <property type="protein sequence ID" value="MCD7107731.1"/>
    <property type="molecule type" value="Genomic_DNA"/>
</dbReference>
<keyword evidence="1" id="KW-0560">Oxidoreductase</keyword>
<dbReference type="Gene3D" id="1.10.1040.10">
    <property type="entry name" value="N-(1-d-carboxylethyl)-l-norvaline Dehydrogenase, domain 2"/>
    <property type="match status" value="1"/>
</dbReference>
<dbReference type="InterPro" id="IPR013131">
    <property type="entry name" value="Mannitol_DH_N"/>
</dbReference>
<keyword evidence="2" id="KW-0520">NAD</keyword>
<proteinExistence type="predicted"/>
<dbReference type="RefSeq" id="WP_231811458.1">
    <property type="nucleotide sequence ID" value="NZ_JAJOZR010000001.1"/>
</dbReference>
<feature type="domain" description="Mannitol dehydrogenase C-terminal" evidence="4">
    <location>
        <begin position="243"/>
        <end position="360"/>
    </location>
</feature>
<evidence type="ECO:0000313" key="6">
    <source>
        <dbReference type="Proteomes" id="UP001139089"/>
    </source>
</evidence>
<sequence length="384" mass="41633">MSTRILQFGTSRFLQAHVDLFVHEAREAGQAIGPITIVQVSGSAERAGRVAAFGHPQGYPVVIRGLEAGRQVERRIAVTSVDGGLSAQADWARLTALFASDTGFVVSNTGDRGYEVSDDDRSDALFSGCVPSSFVGKLTALLFHRWQAQGGPLTVLPCELLNRNGDILQQAVLSLAAEAGADEAFLHYLETEVLFANTLVDRIVSEPIEPVGAVAEPYALWAIEAKPGLALPFDHPSVVLTDDLEPYERLKLHILNLGHTLLADIWLRESRAANETVRALLQDATVRERLLAVYRQEVVPGFAAHGMAEDAKAYVDVTLERFDNPFLDHRVADIAQNHGVKIERRIAAFLDWVATTGTTPAAPILRSVIAGQAVATPHTERAKA</sequence>
<dbReference type="GO" id="GO:0016491">
    <property type="term" value="F:oxidoreductase activity"/>
    <property type="evidence" value="ECO:0007669"/>
    <property type="project" value="UniProtKB-KW"/>
</dbReference>
<dbReference type="InterPro" id="IPR008927">
    <property type="entry name" value="6-PGluconate_DH-like_C_sf"/>
</dbReference>
<organism evidence="5 6">
    <name type="scientific">Rhizobium quercicola</name>
    <dbReference type="NCBI Taxonomy" id="2901226"/>
    <lineage>
        <taxon>Bacteria</taxon>
        <taxon>Pseudomonadati</taxon>
        <taxon>Pseudomonadota</taxon>
        <taxon>Alphaproteobacteria</taxon>
        <taxon>Hyphomicrobiales</taxon>
        <taxon>Rhizobiaceae</taxon>
        <taxon>Rhizobium/Agrobacterium group</taxon>
        <taxon>Rhizobium</taxon>
    </lineage>
</organism>
<dbReference type="Gene3D" id="3.40.50.720">
    <property type="entry name" value="NAD(P)-binding Rossmann-like Domain"/>
    <property type="match status" value="1"/>
</dbReference>
<dbReference type="InterPro" id="IPR036291">
    <property type="entry name" value="NAD(P)-bd_dom_sf"/>
</dbReference>
<keyword evidence="6" id="KW-1185">Reference proteome</keyword>
<dbReference type="InterPro" id="IPR013328">
    <property type="entry name" value="6PGD_dom2"/>
</dbReference>
<dbReference type="Proteomes" id="UP001139089">
    <property type="component" value="Unassembled WGS sequence"/>
</dbReference>
<dbReference type="SUPFAM" id="SSF48179">
    <property type="entry name" value="6-phosphogluconate dehydrogenase C-terminal domain-like"/>
    <property type="match status" value="1"/>
</dbReference>
<gene>
    <name evidence="5" type="ORF">LRX75_01635</name>
</gene>
<evidence type="ECO:0000256" key="1">
    <source>
        <dbReference type="ARBA" id="ARBA00023002"/>
    </source>
</evidence>
<reference evidence="5" key="1">
    <citation type="submission" date="2021-12" db="EMBL/GenBank/DDBJ databases">
        <authorList>
            <person name="Li Y."/>
        </authorList>
    </citation>
    <scope>NUCLEOTIDE SEQUENCE</scope>
    <source>
        <strain evidence="5">DKSPLA3</strain>
    </source>
</reference>
<evidence type="ECO:0000313" key="5">
    <source>
        <dbReference type="EMBL" id="MCD7107731.1"/>
    </source>
</evidence>
<dbReference type="InterPro" id="IPR013118">
    <property type="entry name" value="Mannitol_DH_C"/>
</dbReference>
<dbReference type="PANTHER" id="PTHR30524:SF0">
    <property type="entry name" value="ALTRONATE OXIDOREDUCTASE-RELATED"/>
    <property type="match status" value="1"/>
</dbReference>
<dbReference type="PANTHER" id="PTHR30524">
    <property type="entry name" value="MANNITOL-1-PHOSPHATE 5-DEHYDROGENASE"/>
    <property type="match status" value="1"/>
</dbReference>
<comment type="caution">
    <text evidence="5">The sequence shown here is derived from an EMBL/GenBank/DDBJ whole genome shotgun (WGS) entry which is preliminary data.</text>
</comment>
<dbReference type="AlphaFoldDB" id="A0A9X1NPN7"/>
<evidence type="ECO:0000259" key="4">
    <source>
        <dbReference type="Pfam" id="PF08125"/>
    </source>
</evidence>